<protein>
    <recommendedName>
        <fullName evidence="3">DNA-binding protein H-NS-like N-terminal domain-containing protein</fullName>
    </recommendedName>
</protein>
<name>A0A2S3R1U4_VIBVL</name>
<evidence type="ECO:0000313" key="5">
    <source>
        <dbReference type="Proteomes" id="UP000237466"/>
    </source>
</evidence>
<feature type="coiled-coil region" evidence="1">
    <location>
        <begin position="77"/>
        <end position="122"/>
    </location>
</feature>
<keyword evidence="1" id="KW-0175">Coiled coil</keyword>
<dbReference type="Gene3D" id="1.10.287.1050">
    <property type="entry name" value="H-NS histone-like proteins"/>
    <property type="match status" value="1"/>
</dbReference>
<accession>A0A2S3R1U4</accession>
<dbReference type="GO" id="GO:0046983">
    <property type="term" value="F:protein dimerization activity"/>
    <property type="evidence" value="ECO:0007669"/>
    <property type="project" value="InterPro"/>
</dbReference>
<dbReference type="Pfam" id="PF22470">
    <property type="entry name" value="Histone_HNS_N"/>
    <property type="match status" value="1"/>
</dbReference>
<dbReference type="EMBL" id="PDGH01000101">
    <property type="protein sequence ID" value="POB47062.1"/>
    <property type="molecule type" value="Genomic_DNA"/>
</dbReference>
<evidence type="ECO:0000259" key="3">
    <source>
        <dbReference type="Pfam" id="PF22470"/>
    </source>
</evidence>
<evidence type="ECO:0000256" key="1">
    <source>
        <dbReference type="SAM" id="Coils"/>
    </source>
</evidence>
<gene>
    <name evidence="4" type="ORF">CRN52_13370</name>
</gene>
<feature type="domain" description="DNA-binding protein H-NS-like N-terminal" evidence="3">
    <location>
        <begin position="57"/>
        <end position="131"/>
    </location>
</feature>
<feature type="compositionally biased region" description="Polar residues" evidence="2">
    <location>
        <begin position="1"/>
        <end position="47"/>
    </location>
</feature>
<feature type="region of interest" description="Disordered" evidence="2">
    <location>
        <begin position="1"/>
        <end position="60"/>
    </location>
</feature>
<dbReference type="AlphaFoldDB" id="A0A2S3R1U4"/>
<comment type="caution">
    <text evidence="4">The sequence shown here is derived from an EMBL/GenBank/DDBJ whole genome shotgun (WGS) entry which is preliminary data.</text>
</comment>
<proteinExistence type="predicted"/>
<dbReference type="RefSeq" id="WP_095665258.1">
    <property type="nucleotide sequence ID" value="NZ_PDGH01000101.1"/>
</dbReference>
<organism evidence="4 5">
    <name type="scientific">Vibrio vulnificus</name>
    <dbReference type="NCBI Taxonomy" id="672"/>
    <lineage>
        <taxon>Bacteria</taxon>
        <taxon>Pseudomonadati</taxon>
        <taxon>Pseudomonadota</taxon>
        <taxon>Gammaproteobacteria</taxon>
        <taxon>Vibrionales</taxon>
        <taxon>Vibrionaceae</taxon>
        <taxon>Vibrio</taxon>
    </lineage>
</organism>
<feature type="compositionally biased region" description="Basic residues" evidence="2">
    <location>
        <begin position="48"/>
        <end position="60"/>
    </location>
</feature>
<sequence length="135" mass="14780">MSHVDNTQNSADDFNSGNQTSGELGSSVENSTNDLNGKGNEQGNSTTIKRRKRPNSKVKHVFNNRNMLNSQMQKASLAELKSASEALNETIRIREEEEQRAKEKLEHDRAAAEKLLEQAKAGGIDPAVLAEVFAG</sequence>
<dbReference type="Proteomes" id="UP000237466">
    <property type="component" value="Unassembled WGS sequence"/>
</dbReference>
<evidence type="ECO:0000313" key="4">
    <source>
        <dbReference type="EMBL" id="POB47062.1"/>
    </source>
</evidence>
<dbReference type="InterPro" id="IPR027454">
    <property type="entry name" value="Histone_HNS_N"/>
</dbReference>
<dbReference type="InterPro" id="IPR054180">
    <property type="entry name" value="H-NS-like_N"/>
</dbReference>
<reference evidence="4 5" key="1">
    <citation type="journal article" date="2018" name="Front. Microbiol.">
        <title>Phylogeny of Vibrio vulnificus from the Analysis of the Core-Genome: Implications for Intra-Species Taxonomy.</title>
        <authorList>
            <person name="Roig F.J."/>
            <person name="Gonzalez-Candelas F."/>
            <person name="Sanjuan E."/>
            <person name="Fouz B."/>
            <person name="Feil E.J."/>
            <person name="Llorens C."/>
            <person name="Baker-Austin C."/>
            <person name="Oliver J.D."/>
            <person name="Danin-Poleg Y."/>
            <person name="Gibas C.J."/>
            <person name="Kashi Y."/>
            <person name="Gulig P.A."/>
            <person name="Morrison S.S."/>
            <person name="Amaro C."/>
        </authorList>
    </citation>
    <scope>NUCLEOTIDE SEQUENCE [LARGE SCALE GENOMIC DNA]</scope>
    <source>
        <strain evidence="4 5">CECT4608</strain>
    </source>
</reference>
<evidence type="ECO:0000256" key="2">
    <source>
        <dbReference type="SAM" id="MobiDB-lite"/>
    </source>
</evidence>